<dbReference type="GO" id="GO:0000166">
    <property type="term" value="F:nucleotide binding"/>
    <property type="evidence" value="ECO:0007669"/>
    <property type="project" value="UniProtKB-KW"/>
</dbReference>
<dbReference type="CDD" id="cd01275">
    <property type="entry name" value="FHIT"/>
    <property type="match status" value="1"/>
</dbReference>
<organism evidence="9 10">
    <name type="scientific">Nosema granulosis</name>
    <dbReference type="NCBI Taxonomy" id="83296"/>
    <lineage>
        <taxon>Eukaryota</taxon>
        <taxon>Fungi</taxon>
        <taxon>Fungi incertae sedis</taxon>
        <taxon>Microsporidia</taxon>
        <taxon>Nosematidae</taxon>
        <taxon>Nosema</taxon>
    </lineage>
</organism>
<dbReference type="EMBL" id="SBJO01000008">
    <property type="protein sequence ID" value="KAF9764827.1"/>
    <property type="molecule type" value="Genomic_DNA"/>
</dbReference>
<feature type="binding site" evidence="4">
    <location>
        <position position="79"/>
    </location>
    <ligand>
        <name>substrate</name>
    </ligand>
</feature>
<sequence length="153" mass="17956">MNFGTHTIPDEHIIIKTKHTFIFTNIRPFLPYHILVSPIARIQHLSDLNTDEVDDLFRCVQLSLKALRPFGKDFTVSVQDGPSAGQTVDHVHVHVIPRKENDLEDNDLIYAKGSLDYSRRTRSFEEMKEEASMLRKHFEEIFRKDERCFLNFK</sequence>
<evidence type="ECO:0000256" key="5">
    <source>
        <dbReference type="PIRSR" id="PIRSR639383-3"/>
    </source>
</evidence>
<feature type="binding site" evidence="4">
    <location>
        <position position="6"/>
    </location>
    <ligand>
        <name>substrate</name>
    </ligand>
</feature>
<dbReference type="GO" id="GO:0047710">
    <property type="term" value="F:bis(5'-adenosyl)-triphosphatase activity"/>
    <property type="evidence" value="ECO:0007669"/>
    <property type="project" value="UniProtKB-UniRule"/>
</dbReference>
<dbReference type="PANTHER" id="PTHR46243:SF1">
    <property type="entry name" value="BIS(5'-ADENOSYL)-TRIPHOSPHATASE"/>
    <property type="match status" value="1"/>
</dbReference>
<dbReference type="InterPro" id="IPR051884">
    <property type="entry name" value="Bis(5'-adenosyl)-TPase_reg"/>
</dbReference>
<dbReference type="InterPro" id="IPR039383">
    <property type="entry name" value="FHIT"/>
</dbReference>
<dbReference type="FunFam" id="3.30.428.10:FF:000011">
    <property type="entry name" value="Fragile histidine triad"/>
    <property type="match status" value="1"/>
</dbReference>
<protein>
    <recommendedName>
        <fullName evidence="7">Bis(5'-adenosyl)-triphosphatase</fullName>
        <ecNumber evidence="7">3.6.1.29</ecNumber>
    </recommendedName>
</protein>
<gene>
    <name evidence="9" type="primary">fhit</name>
    <name evidence="9" type="ORF">NGRA_0245</name>
</gene>
<evidence type="ECO:0000259" key="8">
    <source>
        <dbReference type="PROSITE" id="PS51084"/>
    </source>
</evidence>
<evidence type="ECO:0000256" key="7">
    <source>
        <dbReference type="RuleBase" id="RU366076"/>
    </source>
</evidence>
<comment type="caution">
    <text evidence="9">The sequence shown here is derived from an EMBL/GenBank/DDBJ whole genome shotgun (WGS) entry which is preliminary data.</text>
</comment>
<dbReference type="InterPro" id="IPR036265">
    <property type="entry name" value="HIT-like_sf"/>
</dbReference>
<feature type="short sequence motif" description="Histidine triad motif" evidence="6">
    <location>
        <begin position="90"/>
        <end position="94"/>
    </location>
</feature>
<evidence type="ECO:0000256" key="2">
    <source>
        <dbReference type="ARBA" id="ARBA00022801"/>
    </source>
</evidence>
<reference evidence="9 10" key="1">
    <citation type="journal article" date="2020" name="Genome Biol. Evol.">
        <title>Comparative genomics of strictly vertically transmitted, feminizing microsporidia endosymbionts of amphipod crustaceans.</title>
        <authorList>
            <person name="Cormier A."/>
            <person name="Chebbi M.A."/>
            <person name="Giraud I."/>
            <person name="Wattier R."/>
            <person name="Teixeira M."/>
            <person name="Gilbert C."/>
            <person name="Rigaud T."/>
            <person name="Cordaux R."/>
        </authorList>
    </citation>
    <scope>NUCLEOTIDE SEQUENCE [LARGE SCALE GENOMIC DNA]</scope>
    <source>
        <strain evidence="9 10">Ou3-Ou53</strain>
    </source>
</reference>
<evidence type="ECO:0000256" key="6">
    <source>
        <dbReference type="PROSITE-ProRule" id="PRU00464"/>
    </source>
</evidence>
<feature type="binding site" evidence="4">
    <location>
        <position position="25"/>
    </location>
    <ligand>
        <name>substrate</name>
    </ligand>
</feature>
<feature type="site" description="Important for induction of apoptosis" evidence="5">
    <location>
        <position position="110"/>
    </location>
</feature>
<dbReference type="InterPro" id="IPR019808">
    <property type="entry name" value="Histidine_triad_CS"/>
</dbReference>
<dbReference type="PROSITE" id="PS51084">
    <property type="entry name" value="HIT_2"/>
    <property type="match status" value="1"/>
</dbReference>
<evidence type="ECO:0000256" key="4">
    <source>
        <dbReference type="PIRSR" id="PIRSR639383-2"/>
    </source>
</evidence>
<keyword evidence="1 7" id="KW-0547">Nucleotide-binding</keyword>
<dbReference type="Proteomes" id="UP000740883">
    <property type="component" value="Unassembled WGS sequence"/>
</dbReference>
<evidence type="ECO:0000313" key="10">
    <source>
        <dbReference type="Proteomes" id="UP000740883"/>
    </source>
</evidence>
<dbReference type="AlphaFoldDB" id="A0A9P6KZR7"/>
<name>A0A9P6KZR7_9MICR</name>
<evidence type="ECO:0000256" key="3">
    <source>
        <dbReference type="PIRSR" id="PIRSR639383-1"/>
    </source>
</evidence>
<dbReference type="SUPFAM" id="SSF54197">
    <property type="entry name" value="HIT-like"/>
    <property type="match status" value="1"/>
</dbReference>
<feature type="binding site" evidence="4">
    <location>
        <position position="94"/>
    </location>
    <ligand>
        <name>substrate</name>
    </ligand>
</feature>
<evidence type="ECO:0000256" key="1">
    <source>
        <dbReference type="ARBA" id="ARBA00022741"/>
    </source>
</evidence>
<proteinExistence type="predicted"/>
<dbReference type="Pfam" id="PF01230">
    <property type="entry name" value="HIT"/>
    <property type="match status" value="1"/>
</dbReference>
<dbReference type="Gene3D" id="3.30.428.10">
    <property type="entry name" value="HIT-like"/>
    <property type="match status" value="1"/>
</dbReference>
<keyword evidence="2 7" id="KW-0378">Hydrolase</keyword>
<keyword evidence="10" id="KW-1185">Reference proteome</keyword>
<dbReference type="PANTHER" id="PTHR46243">
    <property type="entry name" value="BIS(5'-ADENOSYL)-TRIPHOSPHATASE"/>
    <property type="match status" value="1"/>
</dbReference>
<feature type="binding site" evidence="4">
    <location>
        <begin position="85"/>
        <end position="88"/>
    </location>
    <ligand>
        <name>substrate</name>
    </ligand>
</feature>
<feature type="domain" description="HIT" evidence="8">
    <location>
        <begin position="1"/>
        <end position="105"/>
    </location>
</feature>
<dbReference type="EC" id="3.6.1.29" evidence="7"/>
<dbReference type="OrthoDB" id="680339at2759"/>
<comment type="cofactor">
    <cofactor evidence="7">
        <name>Mn(2+)</name>
        <dbReference type="ChEBI" id="CHEBI:29035"/>
    </cofactor>
</comment>
<accession>A0A9P6KZR7</accession>
<comment type="catalytic activity">
    <reaction evidence="7">
        <text>P(1),P(3)-bis(5'-adenosyl) triphosphate + H2O = AMP + ADP + 2 H(+)</text>
        <dbReference type="Rhea" id="RHEA:13893"/>
        <dbReference type="ChEBI" id="CHEBI:15377"/>
        <dbReference type="ChEBI" id="CHEBI:15378"/>
        <dbReference type="ChEBI" id="CHEBI:58529"/>
        <dbReference type="ChEBI" id="CHEBI:456215"/>
        <dbReference type="ChEBI" id="CHEBI:456216"/>
        <dbReference type="EC" id="3.6.1.29"/>
    </reaction>
</comment>
<evidence type="ECO:0000313" key="9">
    <source>
        <dbReference type="EMBL" id="KAF9764827.1"/>
    </source>
</evidence>
<dbReference type="InterPro" id="IPR011146">
    <property type="entry name" value="HIT-like"/>
</dbReference>
<dbReference type="PROSITE" id="PS00892">
    <property type="entry name" value="HIT_1"/>
    <property type="match status" value="1"/>
</dbReference>
<feature type="active site" description="Tele-AMP-histidine intermediate" evidence="3">
    <location>
        <position position="92"/>
    </location>
</feature>